<dbReference type="CDD" id="cd00057">
    <property type="entry name" value="FA58C"/>
    <property type="match status" value="2"/>
</dbReference>
<dbReference type="SMART" id="SM00408">
    <property type="entry name" value="IGc2"/>
    <property type="match status" value="1"/>
</dbReference>
<feature type="domain" description="F5/8 type C" evidence="3">
    <location>
        <begin position="189"/>
        <end position="332"/>
    </location>
</feature>
<dbReference type="PANTHER" id="PTHR47635:SF2">
    <property type="entry name" value="LAMG-LIKE JELLYROLL FOLD DOMAIN-CONTAINING PROTEIN"/>
    <property type="match status" value="1"/>
</dbReference>
<dbReference type="Gene3D" id="2.60.120.200">
    <property type="match status" value="2"/>
</dbReference>
<dbReference type="EMBL" id="CALNXK010000030">
    <property type="protein sequence ID" value="CAH3117099.1"/>
    <property type="molecule type" value="Genomic_DNA"/>
</dbReference>
<sequence length="1053" mass="118255">MSYFTAVSSILYRIKEYFIRASEAADECNTPLGMEDKTISDSDLTASSEYPGLDHGPRLARLNLVRSDYYQYVGAWSAHYKIVGEWIQINLRKITKVTAIATQGRQDTNQWVTSYTICHGQKLDGFCQPLNEVFEGNADRNTVVSRTFTRPIFARFLRVFPLTWYGHNSMRLELYGCRQGFTPAVGPMCMDSLGMETNKIPDSDITASSRHSTYKPAFARLHSHTFWAAGSNDVLQWIQVKFGQRVIIRAVSTQGRHTSNQWVKSYSLNYSSDGLSFRRYQTNKHLTILVGNTDRGTVVTNLLNPPITALYIRLLPVTWNNNISMRMDFYGCIPDPPIPTALYPLNGKFGTHDLSSSQNSAGIASDVQLAPGPYGEPDGSYQFSGNSSSYIEFPNNGGLDTRKSLTLLAWVYPENGDGPIWNYYKGSSWAVHFWITIDKLFARIVSRDGVSQPAFTSKTWSRNKWYFVGTSYDYDSGVHKLWIDGKVYDRQDIGSMEIDTMGTARMGVKSGDNRFFKGRICCMQVYNKSLTENEVHAAKGICRKKVTKYAQTQYFHTTVPFRPAAFFPLNGQYETTDISLSSNPPGIPGDVQLAPGPDGGTGGSYQFSGNDNSFIEFPNNGGLDTRYSLTFLAWIYHEQEKGSIFYFAQQGFGFGVRFSINDNDRFSAILRRSDNFTRIKMTTSKILEPRTWHFVGTTFNFTSGEFRIWLNGSKENGKWIEEPVEISTQLNVIMGAFSGNFKGRISCVQLYDRVLTEQEIDEAKNLCSAIGRSSSNQTAYLGETVELKCDALEGKTVRCSKEGAILQTKTAGYGTSLLINSIQLGDAGVYTCEVINSTGLIQASYIVTLTVKDPRFLCSKLDLTDDKTESQWKRWSVFPINYGQSFNEEQWFKANRGSAMLTSCVRPEWCGTQASGWLNGMSPSRESGITSAQACFNFRENCCFYSLPIQVKKCSDFFVYKLKEIHPPFPGQYCFTKDTPADFVDTLSNVAYISKKIVSATVNSYEIAAENSVESSLQCMQLCTSSVKGEQCLSFDYNNVNQTCQLYNKTTHG</sequence>
<evidence type="ECO:0000259" key="3">
    <source>
        <dbReference type="PROSITE" id="PS50022"/>
    </source>
</evidence>
<dbReference type="InterPro" id="IPR057774">
    <property type="entry name" value="D8C_UMOD/GP2/OIT3-like"/>
</dbReference>
<keyword evidence="1" id="KW-0732">Signal</keyword>
<dbReference type="SUPFAM" id="SSF57414">
    <property type="entry name" value="Hairpin loop containing domain-like"/>
    <property type="match status" value="1"/>
</dbReference>
<reference evidence="5 6" key="1">
    <citation type="submission" date="2022-05" db="EMBL/GenBank/DDBJ databases">
        <authorList>
            <consortium name="Genoscope - CEA"/>
            <person name="William W."/>
        </authorList>
    </citation>
    <scope>NUCLEOTIDE SEQUENCE [LARGE SCALE GENOMIC DNA]</scope>
</reference>
<evidence type="ECO:0000256" key="1">
    <source>
        <dbReference type="ARBA" id="ARBA00022729"/>
    </source>
</evidence>
<evidence type="ECO:0000313" key="5">
    <source>
        <dbReference type="EMBL" id="CAH3117099.1"/>
    </source>
</evidence>
<dbReference type="PANTHER" id="PTHR47635">
    <property type="entry name" value="CUB DOMAIN-CONTAINING PROTEIN"/>
    <property type="match status" value="1"/>
</dbReference>
<dbReference type="Gene3D" id="2.60.120.260">
    <property type="entry name" value="Galactose-binding domain-like"/>
    <property type="match status" value="2"/>
</dbReference>
<name>A0ABN8NQI3_9CNID</name>
<dbReference type="InterPro" id="IPR013783">
    <property type="entry name" value="Ig-like_fold"/>
</dbReference>
<accession>A0ABN8NQI3</accession>
<dbReference type="Pfam" id="PF23283">
    <property type="entry name" value="D8C_UMOD"/>
    <property type="match status" value="1"/>
</dbReference>
<keyword evidence="2" id="KW-1015">Disulfide bond</keyword>
<dbReference type="InterPro" id="IPR036179">
    <property type="entry name" value="Ig-like_dom_sf"/>
</dbReference>
<dbReference type="InterPro" id="IPR013320">
    <property type="entry name" value="ConA-like_dom_sf"/>
</dbReference>
<dbReference type="SUPFAM" id="SSF49899">
    <property type="entry name" value="Concanavalin A-like lectins/glucanases"/>
    <property type="match status" value="2"/>
</dbReference>
<feature type="domain" description="F5/8 type C" evidence="3">
    <location>
        <begin position="28"/>
        <end position="177"/>
    </location>
</feature>
<dbReference type="Gene3D" id="3.50.4.10">
    <property type="entry name" value="Hepatocyte Growth Factor"/>
    <property type="match status" value="1"/>
</dbReference>
<dbReference type="SUPFAM" id="SSF48726">
    <property type="entry name" value="Immunoglobulin"/>
    <property type="match status" value="1"/>
</dbReference>
<dbReference type="Pfam" id="PF13385">
    <property type="entry name" value="Laminin_G_3"/>
    <property type="match status" value="2"/>
</dbReference>
<dbReference type="Gene3D" id="2.60.40.10">
    <property type="entry name" value="Immunoglobulins"/>
    <property type="match status" value="1"/>
</dbReference>
<dbReference type="PROSITE" id="PS01285">
    <property type="entry name" value="FA58C_1"/>
    <property type="match status" value="1"/>
</dbReference>
<dbReference type="InterPro" id="IPR008979">
    <property type="entry name" value="Galactose-bd-like_sf"/>
</dbReference>
<dbReference type="Pfam" id="PF13895">
    <property type="entry name" value="Ig_2"/>
    <property type="match status" value="1"/>
</dbReference>
<dbReference type="InterPro" id="IPR006558">
    <property type="entry name" value="LamG-like"/>
</dbReference>
<feature type="domain" description="Apple" evidence="4">
    <location>
        <begin position="974"/>
        <end position="1053"/>
    </location>
</feature>
<dbReference type="Pfam" id="PF00754">
    <property type="entry name" value="F5_F8_type_C"/>
    <property type="match status" value="2"/>
</dbReference>
<evidence type="ECO:0000259" key="4">
    <source>
        <dbReference type="PROSITE" id="PS50948"/>
    </source>
</evidence>
<evidence type="ECO:0000256" key="2">
    <source>
        <dbReference type="ARBA" id="ARBA00023157"/>
    </source>
</evidence>
<comment type="caution">
    <text evidence="5">The sequence shown here is derived from an EMBL/GenBank/DDBJ whole genome shotgun (WGS) entry which is preliminary data.</text>
</comment>
<organism evidence="5 6">
    <name type="scientific">Porites lobata</name>
    <dbReference type="NCBI Taxonomy" id="104759"/>
    <lineage>
        <taxon>Eukaryota</taxon>
        <taxon>Metazoa</taxon>
        <taxon>Cnidaria</taxon>
        <taxon>Anthozoa</taxon>
        <taxon>Hexacorallia</taxon>
        <taxon>Scleractinia</taxon>
        <taxon>Fungiina</taxon>
        <taxon>Poritidae</taxon>
        <taxon>Porites</taxon>
    </lineage>
</organism>
<keyword evidence="6" id="KW-1185">Reference proteome</keyword>
<dbReference type="PROSITE" id="PS50022">
    <property type="entry name" value="FA58C_3"/>
    <property type="match status" value="2"/>
</dbReference>
<dbReference type="InterPro" id="IPR003609">
    <property type="entry name" value="Pan_app"/>
</dbReference>
<feature type="non-terminal residue" evidence="5">
    <location>
        <position position="1053"/>
    </location>
</feature>
<dbReference type="InterPro" id="IPR000421">
    <property type="entry name" value="FA58C"/>
</dbReference>
<dbReference type="SUPFAM" id="SSF49785">
    <property type="entry name" value="Galactose-binding domain-like"/>
    <property type="match status" value="2"/>
</dbReference>
<dbReference type="SMART" id="SM00231">
    <property type="entry name" value="FA58C"/>
    <property type="match status" value="2"/>
</dbReference>
<dbReference type="Pfam" id="PF00024">
    <property type="entry name" value="PAN_1"/>
    <property type="match status" value="1"/>
</dbReference>
<gene>
    <name evidence="5" type="ORF">PLOB_00025549</name>
</gene>
<dbReference type="Proteomes" id="UP001159405">
    <property type="component" value="Unassembled WGS sequence"/>
</dbReference>
<dbReference type="InterPro" id="IPR003599">
    <property type="entry name" value="Ig_sub"/>
</dbReference>
<dbReference type="SMART" id="SM00409">
    <property type="entry name" value="IG"/>
    <property type="match status" value="1"/>
</dbReference>
<evidence type="ECO:0000313" key="6">
    <source>
        <dbReference type="Proteomes" id="UP001159405"/>
    </source>
</evidence>
<protein>
    <submittedName>
        <fullName evidence="5">Uncharacterized protein</fullName>
    </submittedName>
</protein>
<dbReference type="PROSITE" id="PS01286">
    <property type="entry name" value="FA58C_2"/>
    <property type="match status" value="1"/>
</dbReference>
<dbReference type="PROSITE" id="PS50948">
    <property type="entry name" value="PAN"/>
    <property type="match status" value="1"/>
</dbReference>
<proteinExistence type="predicted"/>
<dbReference type="SMART" id="SM00560">
    <property type="entry name" value="LamGL"/>
    <property type="match status" value="1"/>
</dbReference>
<dbReference type="InterPro" id="IPR003598">
    <property type="entry name" value="Ig_sub2"/>
</dbReference>